<reference evidence="4" key="1">
    <citation type="submission" date="2016-06" db="UniProtKB">
        <authorList>
            <consortium name="WormBaseParasite"/>
        </authorList>
    </citation>
    <scope>IDENTIFICATION</scope>
</reference>
<gene>
    <name evidence="2" type="ORF">ECPE_LOCUS11250</name>
</gene>
<name>A0A183AWB5_9TREM</name>
<protein>
    <submittedName>
        <fullName evidence="4">CCDC66 domain-containing protein</fullName>
    </submittedName>
</protein>
<accession>A0A183AWB5</accession>
<sequence>MGPSDCHDIPVLGVVCEEEQRRQWKAELDKQVLEQRMLKEKIRLEEQRKTEAILNQMRLQQLSVQPLASNQSPLGTAVLSTNTLTHPVVGPVAPHPSASHFTNTAFLPTAMLVPNSVTGVSVDPALTTGVSAPILSNSLVPTESSQLTGMQTTPVPATLRTGFNRTRGFTQQMYFDSAENAERARLAYEARMENLRQIEEKQRRKEAEKAKILIEEKLEEERLARERAQMEAVAQAENAERIKRESYYRALNELV</sequence>
<dbReference type="EMBL" id="UZAN01050466">
    <property type="protein sequence ID" value="VDP88249.1"/>
    <property type="molecule type" value="Genomic_DNA"/>
</dbReference>
<dbReference type="WBParaSite" id="ECPE_0001128501-mRNA-1">
    <property type="protein sequence ID" value="ECPE_0001128501-mRNA-1"/>
    <property type="gene ID" value="ECPE_0001128501"/>
</dbReference>
<keyword evidence="3" id="KW-1185">Reference proteome</keyword>
<evidence type="ECO:0000313" key="3">
    <source>
        <dbReference type="Proteomes" id="UP000272942"/>
    </source>
</evidence>
<evidence type="ECO:0000256" key="1">
    <source>
        <dbReference type="SAM" id="Coils"/>
    </source>
</evidence>
<feature type="coiled-coil region" evidence="1">
    <location>
        <begin position="178"/>
        <end position="245"/>
    </location>
</feature>
<reference evidence="2 3" key="2">
    <citation type="submission" date="2018-11" db="EMBL/GenBank/DDBJ databases">
        <authorList>
            <consortium name="Pathogen Informatics"/>
        </authorList>
    </citation>
    <scope>NUCLEOTIDE SEQUENCE [LARGE SCALE GENOMIC DNA]</scope>
    <source>
        <strain evidence="2 3">Egypt</strain>
    </source>
</reference>
<dbReference type="AlphaFoldDB" id="A0A183AWB5"/>
<evidence type="ECO:0000313" key="4">
    <source>
        <dbReference type="WBParaSite" id="ECPE_0001128501-mRNA-1"/>
    </source>
</evidence>
<dbReference type="Proteomes" id="UP000272942">
    <property type="component" value="Unassembled WGS sequence"/>
</dbReference>
<evidence type="ECO:0000313" key="2">
    <source>
        <dbReference type="EMBL" id="VDP88249.1"/>
    </source>
</evidence>
<keyword evidence="1" id="KW-0175">Coiled coil</keyword>
<proteinExistence type="predicted"/>
<dbReference type="OrthoDB" id="6255187at2759"/>
<organism evidence="4">
    <name type="scientific">Echinostoma caproni</name>
    <dbReference type="NCBI Taxonomy" id="27848"/>
    <lineage>
        <taxon>Eukaryota</taxon>
        <taxon>Metazoa</taxon>
        <taxon>Spiralia</taxon>
        <taxon>Lophotrochozoa</taxon>
        <taxon>Platyhelminthes</taxon>
        <taxon>Trematoda</taxon>
        <taxon>Digenea</taxon>
        <taxon>Plagiorchiida</taxon>
        <taxon>Echinostomata</taxon>
        <taxon>Echinostomatoidea</taxon>
        <taxon>Echinostomatidae</taxon>
        <taxon>Echinostoma</taxon>
    </lineage>
</organism>